<proteinExistence type="predicted"/>
<dbReference type="Pfam" id="PF14238">
    <property type="entry name" value="DUF4340"/>
    <property type="match status" value="1"/>
</dbReference>
<evidence type="ECO:0000256" key="1">
    <source>
        <dbReference type="SAM" id="MobiDB-lite"/>
    </source>
</evidence>
<organism evidence="3 4">
    <name type="scientific">Thioploca ingrica</name>
    <dbReference type="NCBI Taxonomy" id="40754"/>
    <lineage>
        <taxon>Bacteria</taxon>
        <taxon>Pseudomonadati</taxon>
        <taxon>Pseudomonadota</taxon>
        <taxon>Gammaproteobacteria</taxon>
        <taxon>Thiotrichales</taxon>
        <taxon>Thiotrichaceae</taxon>
        <taxon>Thioploca</taxon>
    </lineage>
</organism>
<evidence type="ECO:0000259" key="2">
    <source>
        <dbReference type="Pfam" id="PF14238"/>
    </source>
</evidence>
<keyword evidence="4" id="KW-1185">Reference proteome</keyword>
<dbReference type="HOGENOM" id="CLU_060291_0_0_6"/>
<feature type="region of interest" description="Disordered" evidence="1">
    <location>
        <begin position="380"/>
        <end position="400"/>
    </location>
</feature>
<gene>
    <name evidence="3" type="ORF">THII_1660</name>
</gene>
<feature type="region of interest" description="Disordered" evidence="1">
    <location>
        <begin position="304"/>
        <end position="341"/>
    </location>
</feature>
<dbReference type="Proteomes" id="UP000031623">
    <property type="component" value="Chromosome"/>
</dbReference>
<dbReference type="InterPro" id="IPR025641">
    <property type="entry name" value="DUF4340"/>
</dbReference>
<feature type="domain" description="DUF4340" evidence="2">
    <location>
        <begin position="70"/>
        <end position="257"/>
    </location>
</feature>
<dbReference type="OrthoDB" id="7008377at2"/>
<feature type="compositionally biased region" description="Basic and acidic residues" evidence="1">
    <location>
        <begin position="327"/>
        <end position="341"/>
    </location>
</feature>
<dbReference type="EMBL" id="AP014633">
    <property type="protein sequence ID" value="BAP55957.1"/>
    <property type="molecule type" value="Genomic_DNA"/>
</dbReference>
<evidence type="ECO:0000313" key="3">
    <source>
        <dbReference type="EMBL" id="BAP55957.1"/>
    </source>
</evidence>
<name>A0A090AK16_9GAMM</name>
<dbReference type="KEGG" id="tig:THII_1660"/>
<dbReference type="AlphaFoldDB" id="A0A090AK16"/>
<accession>A0A090AK16</accession>
<protein>
    <recommendedName>
        <fullName evidence="2">DUF4340 domain-containing protein</fullName>
    </recommendedName>
</protein>
<reference evidence="3 4" key="1">
    <citation type="journal article" date="2014" name="ISME J.">
        <title>Ecophysiology of Thioploca ingrica as revealed by the complete genome sequence supplemented with proteomic evidence.</title>
        <authorList>
            <person name="Kojima H."/>
            <person name="Ogura Y."/>
            <person name="Yamamoto N."/>
            <person name="Togashi T."/>
            <person name="Mori H."/>
            <person name="Watanabe T."/>
            <person name="Nemoto F."/>
            <person name="Kurokawa K."/>
            <person name="Hayashi T."/>
            <person name="Fukui M."/>
        </authorList>
    </citation>
    <scope>NUCLEOTIDE SEQUENCE [LARGE SCALE GENOMIC DNA]</scope>
</reference>
<sequence length="411" mass="45608">MNIKNLIILTMITLAVIITAAVLNQPQTTTISESKKLFPHLLKALDRVSEITVSTKNEVATLTRPVEGQWQLKEKHNYPVSPDKIHKLLIGVADLVTLEAKTNNPKLYSKLGVEDITAEASQSKLLTLKNAEGKTLASLIVGNDKVAKTDPTLQEIYVRRAEDKQAWLVIGQLTVEKAAANWLNAKIVDVDSARVSKINITHPDGEEIAIFKTAPQAEEFQLAYIPEKAKVKMPHVLKNIATTLSNLELDDVTTANEITFTDDASTRAVFTTFDGLEITMVTMNKDNKHYAKFSAAFTPKAVWTEPQEPTQSATEKEQSPANPTEKVANKTEKKTPWQPKPADEINKQVETLNAQFKDWVYILSDYKVDDLAKKQKDLIEEESSTKAEKPVADEVGEPATAIEEITVPVEN</sequence>
<dbReference type="STRING" id="40754.THII_1660"/>
<feature type="compositionally biased region" description="Basic and acidic residues" evidence="1">
    <location>
        <begin position="380"/>
        <end position="392"/>
    </location>
</feature>
<evidence type="ECO:0000313" key="4">
    <source>
        <dbReference type="Proteomes" id="UP000031623"/>
    </source>
</evidence>